<comment type="caution">
    <text evidence="2">The sequence shown here is derived from an EMBL/GenBank/DDBJ whole genome shotgun (WGS) entry which is preliminary data.</text>
</comment>
<protein>
    <submittedName>
        <fullName evidence="2">Uncharacterized protein</fullName>
    </submittedName>
</protein>
<feature type="transmembrane region" description="Helical" evidence="1">
    <location>
        <begin position="42"/>
        <end position="63"/>
    </location>
</feature>
<proteinExistence type="predicted"/>
<name>A0A1S8N5L6_CLOSA</name>
<evidence type="ECO:0000313" key="2">
    <source>
        <dbReference type="EMBL" id="OOM11668.1"/>
    </source>
</evidence>
<evidence type="ECO:0000313" key="3">
    <source>
        <dbReference type="Proteomes" id="UP000191154"/>
    </source>
</evidence>
<dbReference type="Proteomes" id="UP000191154">
    <property type="component" value="Unassembled WGS sequence"/>
</dbReference>
<dbReference type="EMBL" id="LZYZ01000004">
    <property type="protein sequence ID" value="OOM11668.1"/>
    <property type="molecule type" value="Genomic_DNA"/>
</dbReference>
<dbReference type="RefSeq" id="WP_077865381.1">
    <property type="nucleotide sequence ID" value="NZ_LZYZ01000004.1"/>
</dbReference>
<reference evidence="2 3" key="1">
    <citation type="submission" date="2016-05" db="EMBL/GenBank/DDBJ databases">
        <title>Microbial solvent formation.</title>
        <authorList>
            <person name="Poehlein A."/>
            <person name="Montoya Solano J.D."/>
            <person name="Flitsch S."/>
            <person name="Krabben P."/>
            <person name="Duerre P."/>
            <person name="Daniel R."/>
        </authorList>
    </citation>
    <scope>NUCLEOTIDE SEQUENCE [LARGE SCALE GENOMIC DNA]</scope>
    <source>
        <strain evidence="2 3">L1-8</strain>
    </source>
</reference>
<keyword evidence="1" id="KW-0472">Membrane</keyword>
<feature type="transmembrane region" description="Helical" evidence="1">
    <location>
        <begin position="75"/>
        <end position="92"/>
    </location>
</feature>
<keyword evidence="1" id="KW-0812">Transmembrane</keyword>
<organism evidence="2 3">
    <name type="scientific">Clostridium saccharobutylicum</name>
    <dbReference type="NCBI Taxonomy" id="169679"/>
    <lineage>
        <taxon>Bacteria</taxon>
        <taxon>Bacillati</taxon>
        <taxon>Bacillota</taxon>
        <taxon>Clostridia</taxon>
        <taxon>Eubacteriales</taxon>
        <taxon>Clostridiaceae</taxon>
        <taxon>Clostridium</taxon>
    </lineage>
</organism>
<gene>
    <name evidence="2" type="ORF">CLOSAC_20950</name>
</gene>
<evidence type="ECO:0000256" key="1">
    <source>
        <dbReference type="SAM" id="Phobius"/>
    </source>
</evidence>
<sequence length="180" mass="20212">MIQVNLTRILAGILNKKLTKGLVKKKGGRDEIGNLILKESKIITIIAIMLFIITFAAFAFFIITATDAENRNTLIAMSLMFGILFIILAIYLKVSKKIITEDSVINQGLIGKKIIKFDSIETIECRNNGNNVRLILKGNGKKIIIPAMLIGFNEFFEILEKKVGQEKCMDAKFKIESFIK</sequence>
<accession>A0A1S8N5L6</accession>
<dbReference type="AlphaFoldDB" id="A0A1S8N5L6"/>
<keyword evidence="1" id="KW-1133">Transmembrane helix</keyword>